<sequence length="163" mass="19589">MDLKYYEEQARLKHKEHKKFLETLKKKPPKNLDYVVQETHDEVFEEIDCLQCANCCKTTGPLFTEKDIERIAKHLRLKPSEFESKFLRVDEDQDKILQNLPCFFLMDDNKCSIYEVRPKACREYPHTDRKKIYQINHLTLKNTMICPAAYTFVEKIKRNLEKK</sequence>
<keyword evidence="2" id="KW-1185">Reference proteome</keyword>
<protein>
    <submittedName>
        <fullName evidence="1">Zinc/iron-chelating domain-containing protein</fullName>
    </submittedName>
</protein>
<reference evidence="1 2" key="1">
    <citation type="submission" date="2016-11" db="EMBL/GenBank/DDBJ databases">
        <title>Genome sequence and comparative genomic analysis of clinical strain Elizabethkingia meningoseptica 61421 PRCM.</title>
        <authorList>
            <person name="Wang M."/>
            <person name="Hu S."/>
            <person name="Cao L."/>
            <person name="Jiang T."/>
            <person name="Zhou Y."/>
            <person name="Ming D."/>
        </authorList>
    </citation>
    <scope>NUCLEOTIDE SEQUENCE [LARGE SCALE GENOMIC DNA]</scope>
    <source>
        <strain evidence="1 2">61421 PRCM</strain>
    </source>
</reference>
<dbReference type="eggNOG" id="COG0727">
    <property type="taxonomic scope" value="Bacteria"/>
</dbReference>
<dbReference type="InterPro" id="IPR005358">
    <property type="entry name" value="Puta_zinc/iron-chelating_dom"/>
</dbReference>
<accession>A0A1V3U007</accession>
<dbReference type="EMBL" id="MPOG01000013">
    <property type="protein sequence ID" value="OOH94662.1"/>
    <property type="molecule type" value="Genomic_DNA"/>
</dbReference>
<dbReference type="RefSeq" id="WP_069215907.1">
    <property type="nucleotide sequence ID" value="NZ_CP016378.1"/>
</dbReference>
<evidence type="ECO:0000313" key="2">
    <source>
        <dbReference type="Proteomes" id="UP000188947"/>
    </source>
</evidence>
<dbReference type="Proteomes" id="UP000188947">
    <property type="component" value="Unassembled WGS sequence"/>
</dbReference>
<dbReference type="STRING" id="238.BBD35_04560"/>
<evidence type="ECO:0000313" key="1">
    <source>
        <dbReference type="EMBL" id="OOH94662.1"/>
    </source>
</evidence>
<dbReference type="OrthoDB" id="665764at2"/>
<organism evidence="1 2">
    <name type="scientific">Elizabethkingia meningoseptica</name>
    <name type="common">Chryseobacterium meningosepticum</name>
    <dbReference type="NCBI Taxonomy" id="238"/>
    <lineage>
        <taxon>Bacteria</taxon>
        <taxon>Pseudomonadati</taxon>
        <taxon>Bacteroidota</taxon>
        <taxon>Flavobacteriia</taxon>
        <taxon>Flavobacteriales</taxon>
        <taxon>Weeksellaceae</taxon>
        <taxon>Elizabethkingia</taxon>
    </lineage>
</organism>
<dbReference type="PANTHER" id="PTHR35866">
    <property type="entry name" value="PUTATIVE-RELATED"/>
    <property type="match status" value="1"/>
</dbReference>
<dbReference type="Pfam" id="PF03692">
    <property type="entry name" value="CxxCxxCC"/>
    <property type="match status" value="1"/>
</dbReference>
<name>A0A1V3U007_ELIME</name>
<proteinExistence type="predicted"/>
<dbReference type="PANTHER" id="PTHR35866:SF1">
    <property type="entry name" value="YKGJ FAMILY CYSTEINE CLUSTER PROTEIN"/>
    <property type="match status" value="1"/>
</dbReference>
<comment type="caution">
    <text evidence="1">The sequence shown here is derived from an EMBL/GenBank/DDBJ whole genome shotgun (WGS) entry which is preliminary data.</text>
</comment>
<gene>
    <name evidence="1" type="ORF">BMF97_11490</name>
</gene>
<dbReference type="AlphaFoldDB" id="A0A1V3U007"/>